<dbReference type="Proteomes" id="UP001488838">
    <property type="component" value="Unassembled WGS sequence"/>
</dbReference>
<proteinExistence type="predicted"/>
<dbReference type="PANTHER" id="PTHR18887:SF2">
    <property type="entry name" value="GOLGIN SUBFAMILY B MEMBER 1"/>
    <property type="match status" value="1"/>
</dbReference>
<organism evidence="1 2">
    <name type="scientific">Myodes glareolus</name>
    <name type="common">Bank vole</name>
    <name type="synonym">Clethrionomys glareolus</name>
    <dbReference type="NCBI Taxonomy" id="447135"/>
    <lineage>
        <taxon>Eukaryota</taxon>
        <taxon>Metazoa</taxon>
        <taxon>Chordata</taxon>
        <taxon>Craniata</taxon>
        <taxon>Vertebrata</taxon>
        <taxon>Euteleostomi</taxon>
        <taxon>Mammalia</taxon>
        <taxon>Eutheria</taxon>
        <taxon>Euarchontoglires</taxon>
        <taxon>Glires</taxon>
        <taxon>Rodentia</taxon>
        <taxon>Myomorpha</taxon>
        <taxon>Muroidea</taxon>
        <taxon>Cricetidae</taxon>
        <taxon>Arvicolinae</taxon>
        <taxon>Myodes</taxon>
    </lineage>
</organism>
<gene>
    <name evidence="1" type="ORF">U0070_011736</name>
</gene>
<dbReference type="GO" id="GO:0005793">
    <property type="term" value="C:endoplasmic reticulum-Golgi intermediate compartment"/>
    <property type="evidence" value="ECO:0007669"/>
    <property type="project" value="TreeGrafter"/>
</dbReference>
<dbReference type="GO" id="GO:0005801">
    <property type="term" value="C:cis-Golgi network"/>
    <property type="evidence" value="ECO:0007669"/>
    <property type="project" value="TreeGrafter"/>
</dbReference>
<dbReference type="GO" id="GO:0016020">
    <property type="term" value="C:membrane"/>
    <property type="evidence" value="ECO:0007669"/>
    <property type="project" value="TreeGrafter"/>
</dbReference>
<dbReference type="EMBL" id="JBBHLL010000320">
    <property type="protein sequence ID" value="KAK7805981.1"/>
    <property type="molecule type" value="Genomic_DNA"/>
</dbReference>
<evidence type="ECO:0000313" key="2">
    <source>
        <dbReference type="Proteomes" id="UP001488838"/>
    </source>
</evidence>
<evidence type="ECO:0000313" key="1">
    <source>
        <dbReference type="EMBL" id="KAK7805981.1"/>
    </source>
</evidence>
<sequence>MTGKILMQGTCVVSFSQHRLEQSQRDPVRTPTTGACGSQETSVWIDISASSCPRTPSGAGWKRVLRSPCHSQSREPLLATIYFLTVHVLLILCFTEQPSHLQPFRISLESSHYNRGGCEDRLEGKAWCILFSGCPSIGVVDPEATREPEHHNF</sequence>
<protein>
    <submittedName>
        <fullName evidence="1">Uncharacterized protein</fullName>
    </submittedName>
</protein>
<reference evidence="1 2" key="1">
    <citation type="journal article" date="2023" name="bioRxiv">
        <title>Conserved and derived expression patterns and positive selection on dental genes reveal complex evolutionary context of ever-growing rodent molars.</title>
        <authorList>
            <person name="Calamari Z.T."/>
            <person name="Song A."/>
            <person name="Cohen E."/>
            <person name="Akter M."/>
            <person name="Roy R.D."/>
            <person name="Hallikas O."/>
            <person name="Christensen M.M."/>
            <person name="Li P."/>
            <person name="Marangoni P."/>
            <person name="Jernvall J."/>
            <person name="Klein O.D."/>
        </authorList>
    </citation>
    <scope>NUCLEOTIDE SEQUENCE [LARGE SCALE GENOMIC DNA]</scope>
    <source>
        <strain evidence="1">V071</strain>
    </source>
</reference>
<accession>A0AAW0HV45</accession>
<dbReference type="PANTHER" id="PTHR18887">
    <property type="entry name" value="GOLGI-ASSOCIATED PROTEIN GCP360-RELATED"/>
    <property type="match status" value="1"/>
</dbReference>
<name>A0AAW0HV45_MYOGA</name>
<dbReference type="AlphaFoldDB" id="A0AAW0HV45"/>
<comment type="caution">
    <text evidence="1">The sequence shown here is derived from an EMBL/GenBank/DDBJ whole genome shotgun (WGS) entry which is preliminary data.</text>
</comment>
<keyword evidence="2" id="KW-1185">Reference proteome</keyword>
<dbReference type="InterPro" id="IPR026202">
    <property type="entry name" value="GOLGB1"/>
</dbReference>